<organism evidence="1">
    <name type="scientific">marine sediment metagenome</name>
    <dbReference type="NCBI Taxonomy" id="412755"/>
    <lineage>
        <taxon>unclassified sequences</taxon>
        <taxon>metagenomes</taxon>
        <taxon>ecological metagenomes</taxon>
    </lineage>
</organism>
<name>X1BEQ4_9ZZZZ</name>
<accession>X1BEQ4</accession>
<proteinExistence type="predicted"/>
<protein>
    <submittedName>
        <fullName evidence="1">Uncharacterized protein</fullName>
    </submittedName>
</protein>
<feature type="non-terminal residue" evidence="1">
    <location>
        <position position="31"/>
    </location>
</feature>
<reference evidence="1" key="1">
    <citation type="journal article" date="2014" name="Front. Microbiol.">
        <title>High frequency of phylogenetically diverse reductive dehalogenase-homologous genes in deep subseafloor sedimentary metagenomes.</title>
        <authorList>
            <person name="Kawai M."/>
            <person name="Futagami T."/>
            <person name="Toyoda A."/>
            <person name="Takaki Y."/>
            <person name="Nishi S."/>
            <person name="Hori S."/>
            <person name="Arai W."/>
            <person name="Tsubouchi T."/>
            <person name="Morono Y."/>
            <person name="Uchiyama I."/>
            <person name="Ito T."/>
            <person name="Fujiyama A."/>
            <person name="Inagaki F."/>
            <person name="Takami H."/>
        </authorList>
    </citation>
    <scope>NUCLEOTIDE SEQUENCE</scope>
    <source>
        <strain evidence="1">Expedition CK06-06</strain>
    </source>
</reference>
<sequence length="31" mass="3643">MSKRIWLHIPIDKATIRLNSNGVLKKLVKRN</sequence>
<evidence type="ECO:0000313" key="1">
    <source>
        <dbReference type="EMBL" id="GAG93495.1"/>
    </source>
</evidence>
<comment type="caution">
    <text evidence="1">The sequence shown here is derived from an EMBL/GenBank/DDBJ whole genome shotgun (WGS) entry which is preliminary data.</text>
</comment>
<dbReference type="AlphaFoldDB" id="X1BEQ4"/>
<gene>
    <name evidence="1" type="ORF">S01H4_50696</name>
</gene>
<dbReference type="EMBL" id="BART01028805">
    <property type="protein sequence ID" value="GAG93495.1"/>
    <property type="molecule type" value="Genomic_DNA"/>
</dbReference>